<comment type="caution">
    <text evidence="2">The sequence shown here is derived from an EMBL/GenBank/DDBJ whole genome shotgun (WGS) entry which is preliminary data.</text>
</comment>
<feature type="signal peptide" evidence="1">
    <location>
        <begin position="1"/>
        <end position="20"/>
    </location>
</feature>
<dbReference type="PANTHER" id="PTHR39603:SF1">
    <property type="entry name" value="CYANOVIRIN-N DOMAIN-CONTAINING PROTEIN"/>
    <property type="match status" value="1"/>
</dbReference>
<keyword evidence="3" id="KW-1185">Reference proteome</keyword>
<evidence type="ECO:0000313" key="3">
    <source>
        <dbReference type="Proteomes" id="UP000070054"/>
    </source>
</evidence>
<evidence type="ECO:0008006" key="4">
    <source>
        <dbReference type="Google" id="ProtNLM"/>
    </source>
</evidence>
<gene>
    <name evidence="2" type="ORF">CNYM01_06055</name>
</gene>
<dbReference type="Proteomes" id="UP000070054">
    <property type="component" value="Unassembled WGS sequence"/>
</dbReference>
<dbReference type="OrthoDB" id="2112446at2759"/>
<organism evidence="2 3">
    <name type="scientific">Colletotrichum nymphaeae SA-01</name>
    <dbReference type="NCBI Taxonomy" id="1460502"/>
    <lineage>
        <taxon>Eukaryota</taxon>
        <taxon>Fungi</taxon>
        <taxon>Dikarya</taxon>
        <taxon>Ascomycota</taxon>
        <taxon>Pezizomycotina</taxon>
        <taxon>Sordariomycetes</taxon>
        <taxon>Hypocreomycetidae</taxon>
        <taxon>Glomerellales</taxon>
        <taxon>Glomerellaceae</taxon>
        <taxon>Colletotrichum</taxon>
        <taxon>Colletotrichum acutatum species complex</taxon>
    </lineage>
</organism>
<evidence type="ECO:0000256" key="1">
    <source>
        <dbReference type="SAM" id="SignalP"/>
    </source>
</evidence>
<protein>
    <recommendedName>
        <fullName evidence="4">Ecp2 effector protein domain-containing protein</fullName>
    </recommendedName>
</protein>
<proteinExistence type="predicted"/>
<dbReference type="PANTHER" id="PTHR39603">
    <property type="entry name" value="CYANOVIRIN-N DOMAIN-CONTAINING PROTEIN"/>
    <property type="match status" value="1"/>
</dbReference>
<accession>A0A135TI17</accession>
<feature type="chain" id="PRO_5007803823" description="Ecp2 effector protein domain-containing protein" evidence="1">
    <location>
        <begin position="21"/>
        <end position="195"/>
    </location>
</feature>
<dbReference type="AlphaFoldDB" id="A0A135TI17"/>
<dbReference type="EMBL" id="JEMN01001108">
    <property type="protein sequence ID" value="KXH47778.1"/>
    <property type="molecule type" value="Genomic_DNA"/>
</dbReference>
<evidence type="ECO:0000313" key="2">
    <source>
        <dbReference type="EMBL" id="KXH47778.1"/>
    </source>
</evidence>
<sequence length="195" mass="19923">MVNVALSTLAVLAAAPFIGAIPTATQPDAAEVFSFAKWVDGIIANPEGDNLTPSQAVEAWRESVNATESDGTTATNGLLQKRVTCNTVAGTEASTADIVTNQVPDAVSCINDLARKGSQACVVSSVSVFCLLGNAQITGVKGGTNAASTSSACNDVARAGGLIMDSCTRADNTVQGQEFAWGNGNLLVHIRRPGL</sequence>
<keyword evidence="1" id="KW-0732">Signal</keyword>
<name>A0A135TI17_9PEZI</name>
<reference evidence="2 3" key="1">
    <citation type="submission" date="2014-02" db="EMBL/GenBank/DDBJ databases">
        <title>The genome sequence of Colletotrichum nymphaeae SA-01.</title>
        <authorList>
            <person name="Baroncelli R."/>
            <person name="Thon M.R."/>
        </authorList>
    </citation>
    <scope>NUCLEOTIDE SEQUENCE [LARGE SCALE GENOMIC DNA]</scope>
    <source>
        <strain evidence="2 3">SA-01</strain>
    </source>
</reference>